<reference evidence="1" key="1">
    <citation type="journal article" date="2021" name="PeerJ">
        <title>Extensive microbial diversity within the chicken gut microbiome revealed by metagenomics and culture.</title>
        <authorList>
            <person name="Gilroy R."/>
            <person name="Ravi A."/>
            <person name="Getino M."/>
            <person name="Pursley I."/>
            <person name="Horton D.L."/>
            <person name="Alikhan N.F."/>
            <person name="Baker D."/>
            <person name="Gharbi K."/>
            <person name="Hall N."/>
            <person name="Watson M."/>
            <person name="Adriaenssens E.M."/>
            <person name="Foster-Nyarko E."/>
            <person name="Jarju S."/>
            <person name="Secka A."/>
            <person name="Antonio M."/>
            <person name="Oren A."/>
            <person name="Chaudhuri R.R."/>
            <person name="La Ragione R."/>
            <person name="Hildebrand F."/>
            <person name="Pallen M.J."/>
        </authorList>
    </citation>
    <scope>NUCLEOTIDE SEQUENCE</scope>
    <source>
        <strain evidence="1">ChiSxjej6B18-287</strain>
    </source>
</reference>
<dbReference type="EMBL" id="DWWV01000056">
    <property type="protein sequence ID" value="HJC10111.1"/>
    <property type="molecule type" value="Genomic_DNA"/>
</dbReference>
<dbReference type="Proteomes" id="UP000823893">
    <property type="component" value="Unassembled WGS sequence"/>
</dbReference>
<sequence length="96" mass="10570">MLIIKVAPLVAIESKAAADITPVKPPVKNCSSAKYPGSRWIKPKPAKTRRAKIKMITIAYWTFAATWIPVRFRTTNTVRIAKATSFPLISGKAEST</sequence>
<organism evidence="1 2">
    <name type="scientific">Candidatus Blautia merdigallinarum</name>
    <dbReference type="NCBI Taxonomy" id="2838495"/>
    <lineage>
        <taxon>Bacteria</taxon>
        <taxon>Bacillati</taxon>
        <taxon>Bacillota</taxon>
        <taxon>Clostridia</taxon>
        <taxon>Lachnospirales</taxon>
        <taxon>Lachnospiraceae</taxon>
        <taxon>Blautia</taxon>
    </lineage>
</organism>
<evidence type="ECO:0000313" key="1">
    <source>
        <dbReference type="EMBL" id="HJC10111.1"/>
    </source>
</evidence>
<name>A0A9D2SK85_9FIRM</name>
<protein>
    <submittedName>
        <fullName evidence="1">Uncharacterized protein</fullName>
    </submittedName>
</protein>
<gene>
    <name evidence="1" type="ORF">H9935_04765</name>
</gene>
<reference evidence="1" key="2">
    <citation type="submission" date="2021-04" db="EMBL/GenBank/DDBJ databases">
        <authorList>
            <person name="Gilroy R."/>
        </authorList>
    </citation>
    <scope>NUCLEOTIDE SEQUENCE</scope>
    <source>
        <strain evidence="1">ChiSxjej6B18-287</strain>
    </source>
</reference>
<comment type="caution">
    <text evidence="1">The sequence shown here is derived from an EMBL/GenBank/DDBJ whole genome shotgun (WGS) entry which is preliminary data.</text>
</comment>
<accession>A0A9D2SK85</accession>
<proteinExistence type="predicted"/>
<dbReference type="AlphaFoldDB" id="A0A9D2SK85"/>
<evidence type="ECO:0000313" key="2">
    <source>
        <dbReference type="Proteomes" id="UP000823893"/>
    </source>
</evidence>